<dbReference type="InterPro" id="IPR018488">
    <property type="entry name" value="cNMP-bd_CS"/>
</dbReference>
<dbReference type="SUPFAM" id="SSF50182">
    <property type="entry name" value="Sm-like ribonucleoproteins"/>
    <property type="match status" value="1"/>
</dbReference>
<dbReference type="PANTHER" id="PTHR30347">
    <property type="entry name" value="POTASSIUM CHANNEL RELATED"/>
    <property type="match status" value="1"/>
</dbReference>
<feature type="domain" description="Cyclic nucleotide-binding" evidence="9">
    <location>
        <begin position="448"/>
        <end position="590"/>
    </location>
</feature>
<dbReference type="InterPro" id="IPR006685">
    <property type="entry name" value="MscS_channel_2nd"/>
</dbReference>
<dbReference type="InterPro" id="IPR052702">
    <property type="entry name" value="MscS-like_channel"/>
</dbReference>
<comment type="subcellular location">
    <subcellularLocation>
        <location evidence="1">Cell membrane</location>
        <topology evidence="1">Multi-pass membrane protein</topology>
    </subcellularLocation>
</comment>
<dbReference type="Pfam" id="PF21088">
    <property type="entry name" value="MS_channel_1st"/>
    <property type="match status" value="1"/>
</dbReference>
<evidence type="ECO:0000259" key="9">
    <source>
        <dbReference type="PROSITE" id="PS50042"/>
    </source>
</evidence>
<dbReference type="PROSITE" id="PS50042">
    <property type="entry name" value="CNMP_BINDING_3"/>
    <property type="match status" value="1"/>
</dbReference>
<dbReference type="InterPro" id="IPR014710">
    <property type="entry name" value="RmlC-like_jellyroll"/>
</dbReference>
<dbReference type="InterPro" id="IPR049142">
    <property type="entry name" value="MS_channel_1st"/>
</dbReference>
<reference evidence="10" key="1">
    <citation type="submission" date="2009-01" db="EMBL/GenBank/DDBJ databases">
        <title>Complete sequence of chromosome Cyanothece sp. PCC 7425.</title>
        <authorList>
            <consortium name="US DOE Joint Genome Institute"/>
            <person name="Lucas S."/>
            <person name="Copeland A."/>
            <person name="Lapidus A."/>
            <person name="Glavina del Rio T."/>
            <person name="Dalin E."/>
            <person name="Tice H."/>
            <person name="Bruce D."/>
            <person name="Goodwin L."/>
            <person name="Pitluck S."/>
            <person name="Sims D."/>
            <person name="Meineke L."/>
            <person name="Brettin T."/>
            <person name="Detter J.C."/>
            <person name="Han C."/>
            <person name="Larimer F."/>
            <person name="Land M."/>
            <person name="Hauser L."/>
            <person name="Kyrpides N."/>
            <person name="Ovchinnikova G."/>
            <person name="Liberton M."/>
            <person name="Stoeckel J."/>
            <person name="Banerjee A."/>
            <person name="Singh A."/>
            <person name="Page L."/>
            <person name="Sato H."/>
            <person name="Zhao L."/>
            <person name="Sherman L."/>
            <person name="Pakrasi H."/>
            <person name="Richardson P."/>
        </authorList>
    </citation>
    <scope>NUCLEOTIDE SEQUENCE</scope>
    <source>
        <strain evidence="10">PCC 7425</strain>
    </source>
</reference>
<proteinExistence type="inferred from homology"/>
<dbReference type="InterPro" id="IPR011066">
    <property type="entry name" value="MscS_channel_C_sf"/>
</dbReference>
<dbReference type="InterPro" id="IPR018490">
    <property type="entry name" value="cNMP-bd_dom_sf"/>
</dbReference>
<gene>
    <name evidence="10" type="ordered locus">Cyan7425_5091</name>
</gene>
<name>B8HPC5_CYAP4</name>
<dbReference type="EMBL" id="CP001344">
    <property type="protein sequence ID" value="ACL47385.1"/>
    <property type="molecule type" value="Genomic_DNA"/>
</dbReference>
<evidence type="ECO:0000256" key="7">
    <source>
        <dbReference type="SAM" id="MobiDB-lite"/>
    </source>
</evidence>
<keyword evidence="6 8" id="KW-0472">Membrane</keyword>
<evidence type="ECO:0000256" key="1">
    <source>
        <dbReference type="ARBA" id="ARBA00004651"/>
    </source>
</evidence>
<dbReference type="eggNOG" id="COG0664">
    <property type="taxonomic scope" value="Bacteria"/>
</dbReference>
<feature type="transmembrane region" description="Helical" evidence="8">
    <location>
        <begin position="15"/>
        <end position="43"/>
    </location>
</feature>
<dbReference type="InterPro" id="IPR023408">
    <property type="entry name" value="MscS_beta-dom_sf"/>
</dbReference>
<dbReference type="PRINTS" id="PR00103">
    <property type="entry name" value="CAMPKINASE"/>
</dbReference>
<dbReference type="Gene3D" id="2.60.120.10">
    <property type="entry name" value="Jelly Rolls"/>
    <property type="match status" value="1"/>
</dbReference>
<dbReference type="KEGG" id="cyn:Cyan7425_5091"/>
<dbReference type="PROSITE" id="PS01246">
    <property type="entry name" value="UPF0003"/>
    <property type="match status" value="1"/>
</dbReference>
<dbReference type="AlphaFoldDB" id="B8HPC5"/>
<dbReference type="GO" id="GO:0005886">
    <property type="term" value="C:plasma membrane"/>
    <property type="evidence" value="ECO:0007669"/>
    <property type="project" value="UniProtKB-SubCell"/>
</dbReference>
<feature type="transmembrane region" description="Helical" evidence="8">
    <location>
        <begin position="80"/>
        <end position="99"/>
    </location>
</feature>
<keyword evidence="4 8" id="KW-0812">Transmembrane</keyword>
<dbReference type="SUPFAM" id="SSF51206">
    <property type="entry name" value="cAMP-binding domain-like"/>
    <property type="match status" value="1"/>
</dbReference>
<accession>B8HPC5</accession>
<evidence type="ECO:0000256" key="4">
    <source>
        <dbReference type="ARBA" id="ARBA00022692"/>
    </source>
</evidence>
<evidence type="ECO:0000256" key="3">
    <source>
        <dbReference type="ARBA" id="ARBA00022475"/>
    </source>
</evidence>
<dbReference type="GO" id="GO:0055085">
    <property type="term" value="P:transmembrane transport"/>
    <property type="evidence" value="ECO:0007669"/>
    <property type="project" value="InterPro"/>
</dbReference>
<sequence>MVGILLQPQSSPFPLLFLAAVSPPLLPALGVFSLIIILMAVTIGDRLIVRGMNRFRVWLTPWFKSQPSPWLELSWSLLQWGLRLGLWLLGVIGVLLLPASNPLQRWLLLTFTPVVNRLTSLLVTPLFTLGKATITLTSLFTLIVVSLALLLLSRWLRNWIKQRVLTRLGLDRGNQEAIAGVIGYLFTALGIIIVLQTIGIDLSSLAVLAGVLGIGLGFAFQQLASNFISGLTLLVEQPIKVGDFIEVDGLLGTVEKISIRSTVLRTNDNLCVIVPNNRFLERNVVNWSYANPQSRIHLPIGVAFGSDTVLVTEALLAAARQDARVLSHPAPSVWFKRFGDSAYEFELLVWIDEPKDFEPIKSSLNFLVEQELSYRGIEIPFPQRELRVRHTEELRLLFNQPTSPAPTSPQRPSQPPIPPPQAVQSSFSAPGQFAQDQTLRVLLRKVAYFANCSDAELRVLIERGYQKFFRSGQVIFRANQPGDTFYIILSGSVEVLSEGQWSPNQAETPPLAVSIDPKATFIQVENQVLATLSKGDFFGEISLLTGAPRSATVRAVEDTILFVVDRNALQKLLQEYQELAERIAIELAQRQQVLRELGLLNQEDESNPADKTPLQRIRQRLQTLFSLSDRPGWPGHA</sequence>
<organism evidence="10">
    <name type="scientific">Cyanothece sp. (strain PCC 7425 / ATCC 29141)</name>
    <dbReference type="NCBI Taxonomy" id="395961"/>
    <lineage>
        <taxon>Bacteria</taxon>
        <taxon>Bacillati</taxon>
        <taxon>Cyanobacteriota</taxon>
        <taxon>Cyanophyceae</taxon>
        <taxon>Gomontiellales</taxon>
        <taxon>Cyanothecaceae</taxon>
        <taxon>Cyanothece</taxon>
    </lineage>
</organism>
<evidence type="ECO:0000256" key="8">
    <source>
        <dbReference type="SAM" id="Phobius"/>
    </source>
</evidence>
<dbReference type="InterPro" id="IPR049278">
    <property type="entry name" value="MS_channel_C"/>
</dbReference>
<dbReference type="eggNOG" id="COG3264">
    <property type="taxonomic scope" value="Bacteria"/>
</dbReference>
<protein>
    <submittedName>
        <fullName evidence="10">MscS Mechanosensitive ion channel</fullName>
    </submittedName>
</protein>
<dbReference type="SUPFAM" id="SSF82861">
    <property type="entry name" value="Mechanosensitive channel protein MscS (YggB), transmembrane region"/>
    <property type="match status" value="1"/>
</dbReference>
<dbReference type="InterPro" id="IPR010920">
    <property type="entry name" value="LSM_dom_sf"/>
</dbReference>
<keyword evidence="5 8" id="KW-1133">Transmembrane helix</keyword>
<dbReference type="InterPro" id="IPR006686">
    <property type="entry name" value="MscS_channel_CS"/>
</dbReference>
<dbReference type="InterPro" id="IPR011014">
    <property type="entry name" value="MscS_channel_TM-2"/>
</dbReference>
<dbReference type="PROSITE" id="PS00889">
    <property type="entry name" value="CNMP_BINDING_2"/>
    <property type="match status" value="1"/>
</dbReference>
<keyword evidence="3" id="KW-1003">Cell membrane</keyword>
<dbReference type="SMART" id="SM00100">
    <property type="entry name" value="cNMP"/>
    <property type="match status" value="1"/>
</dbReference>
<dbReference type="InterPro" id="IPR000595">
    <property type="entry name" value="cNMP-bd_dom"/>
</dbReference>
<evidence type="ECO:0000313" key="10">
    <source>
        <dbReference type="EMBL" id="ACL47385.1"/>
    </source>
</evidence>
<dbReference type="Gene3D" id="3.30.70.100">
    <property type="match status" value="1"/>
</dbReference>
<dbReference type="CDD" id="cd00038">
    <property type="entry name" value="CAP_ED"/>
    <property type="match status" value="1"/>
</dbReference>
<dbReference type="STRING" id="395961.Cyan7425_5091"/>
<evidence type="ECO:0000256" key="2">
    <source>
        <dbReference type="ARBA" id="ARBA00008017"/>
    </source>
</evidence>
<feature type="transmembrane region" description="Helical" evidence="8">
    <location>
        <begin position="177"/>
        <end position="196"/>
    </location>
</feature>
<comment type="similarity">
    <text evidence="2">Belongs to the MscS (TC 1.A.23) family.</text>
</comment>
<feature type="region of interest" description="Disordered" evidence="7">
    <location>
        <begin position="399"/>
        <end position="428"/>
    </location>
</feature>
<dbReference type="PANTHER" id="PTHR30347:SF1">
    <property type="entry name" value="MECHANOSENSITIVE CHANNEL MSCK"/>
    <property type="match status" value="1"/>
</dbReference>
<dbReference type="Gene3D" id="2.30.30.60">
    <property type="match status" value="1"/>
</dbReference>
<feature type="transmembrane region" description="Helical" evidence="8">
    <location>
        <begin position="134"/>
        <end position="156"/>
    </location>
</feature>
<dbReference type="HOGENOM" id="CLU_032479_0_0_3"/>
<dbReference type="Pfam" id="PF00924">
    <property type="entry name" value="MS_channel_2nd"/>
    <property type="match status" value="1"/>
</dbReference>
<evidence type="ECO:0000256" key="5">
    <source>
        <dbReference type="ARBA" id="ARBA00022989"/>
    </source>
</evidence>
<feature type="compositionally biased region" description="Pro residues" evidence="7">
    <location>
        <begin position="403"/>
        <end position="421"/>
    </location>
</feature>
<dbReference type="Pfam" id="PF21082">
    <property type="entry name" value="MS_channel_3rd"/>
    <property type="match status" value="1"/>
</dbReference>
<dbReference type="Gene3D" id="1.10.287.1260">
    <property type="match status" value="1"/>
</dbReference>
<dbReference type="Pfam" id="PF00027">
    <property type="entry name" value="cNMP_binding"/>
    <property type="match status" value="2"/>
</dbReference>
<evidence type="ECO:0000256" key="6">
    <source>
        <dbReference type="ARBA" id="ARBA00023136"/>
    </source>
</evidence>
<dbReference type="SUPFAM" id="SSF82689">
    <property type="entry name" value="Mechanosensitive channel protein MscS (YggB), C-terminal domain"/>
    <property type="match status" value="1"/>
</dbReference>